<organism evidence="1 2">
    <name type="scientific">Ciona savignyi</name>
    <name type="common">Pacific transparent sea squirt</name>
    <dbReference type="NCBI Taxonomy" id="51511"/>
    <lineage>
        <taxon>Eukaryota</taxon>
        <taxon>Metazoa</taxon>
        <taxon>Chordata</taxon>
        <taxon>Tunicata</taxon>
        <taxon>Ascidiacea</taxon>
        <taxon>Phlebobranchia</taxon>
        <taxon>Cionidae</taxon>
        <taxon>Ciona</taxon>
    </lineage>
</organism>
<proteinExistence type="predicted"/>
<evidence type="ECO:0000313" key="2">
    <source>
        <dbReference type="Proteomes" id="UP000007875"/>
    </source>
</evidence>
<protein>
    <submittedName>
        <fullName evidence="1">Uncharacterized protein</fullName>
    </submittedName>
</protein>
<reference evidence="2" key="1">
    <citation type="submission" date="2003-08" db="EMBL/GenBank/DDBJ databases">
        <authorList>
            <person name="Birren B."/>
            <person name="Nusbaum C."/>
            <person name="Abebe A."/>
            <person name="Abouelleil A."/>
            <person name="Adekoya E."/>
            <person name="Ait-zahra M."/>
            <person name="Allen N."/>
            <person name="Allen T."/>
            <person name="An P."/>
            <person name="Anderson M."/>
            <person name="Anderson S."/>
            <person name="Arachchi H."/>
            <person name="Armbruster J."/>
            <person name="Bachantsang P."/>
            <person name="Baldwin J."/>
            <person name="Barry A."/>
            <person name="Bayul T."/>
            <person name="Blitshsteyn B."/>
            <person name="Bloom T."/>
            <person name="Blye J."/>
            <person name="Boguslavskiy L."/>
            <person name="Borowsky M."/>
            <person name="Boukhgalter B."/>
            <person name="Brunache A."/>
            <person name="Butler J."/>
            <person name="Calixte N."/>
            <person name="Calvo S."/>
            <person name="Camarata J."/>
            <person name="Campo K."/>
            <person name="Chang J."/>
            <person name="Cheshatsang Y."/>
            <person name="Citroen M."/>
            <person name="Collymore A."/>
            <person name="Considine T."/>
            <person name="Cook A."/>
            <person name="Cooke P."/>
            <person name="Corum B."/>
            <person name="Cuomo C."/>
            <person name="David R."/>
            <person name="Dawoe T."/>
            <person name="Degray S."/>
            <person name="Dodge S."/>
            <person name="Dooley K."/>
            <person name="Dorje P."/>
            <person name="Dorjee K."/>
            <person name="Dorris L."/>
            <person name="Duffey N."/>
            <person name="Dupes A."/>
            <person name="Elkins T."/>
            <person name="Engels R."/>
            <person name="Erickson J."/>
            <person name="Farina A."/>
            <person name="Faro S."/>
            <person name="Ferreira P."/>
            <person name="Fischer H."/>
            <person name="Fitzgerald M."/>
            <person name="Foley K."/>
            <person name="Gage D."/>
            <person name="Galagan J."/>
            <person name="Gearin G."/>
            <person name="Gnerre S."/>
            <person name="Gnirke A."/>
            <person name="Goyette A."/>
            <person name="Graham J."/>
            <person name="Grandbois E."/>
            <person name="Gyaltsen K."/>
            <person name="Hafez N."/>
            <person name="Hagopian D."/>
            <person name="Hagos B."/>
            <person name="Hall J."/>
            <person name="Hatcher B."/>
            <person name="Heller A."/>
            <person name="Higgins H."/>
            <person name="Honan T."/>
            <person name="Horn A."/>
            <person name="Houde N."/>
            <person name="Hughes L."/>
            <person name="Hulme W."/>
            <person name="Husby E."/>
            <person name="Iliev I."/>
            <person name="Jaffe D."/>
            <person name="Jones C."/>
            <person name="Kamal M."/>
            <person name="Kamat A."/>
            <person name="Kamvysselis M."/>
            <person name="Karlsson E."/>
            <person name="Kells C."/>
            <person name="Kieu A."/>
            <person name="Kisner P."/>
            <person name="Kodira C."/>
            <person name="Kulbokas E."/>
            <person name="Labutti K."/>
            <person name="Lama D."/>
            <person name="Landers T."/>
            <person name="Leger J."/>
            <person name="Levine S."/>
            <person name="Lewis D."/>
            <person name="Lewis T."/>
            <person name="Lindblad-toh K."/>
            <person name="Liu X."/>
            <person name="Lokyitsang T."/>
            <person name="Lokyitsang Y."/>
            <person name="Lucien O."/>
            <person name="Lui A."/>
            <person name="Ma L.J."/>
            <person name="Mabbitt R."/>
            <person name="Macdonald J."/>
            <person name="Maclean C."/>
            <person name="Major J."/>
            <person name="Manning J."/>
            <person name="Marabella R."/>
            <person name="Maru K."/>
            <person name="Matthews C."/>
            <person name="Mauceli E."/>
            <person name="Mccarthy M."/>
            <person name="Mcdonough S."/>
            <person name="Mcghee T."/>
            <person name="Meldrim J."/>
            <person name="Meneus L."/>
            <person name="Mesirov J."/>
            <person name="Mihalev A."/>
            <person name="Mihova T."/>
            <person name="Mikkelsen T."/>
            <person name="Mlenga V."/>
            <person name="Moru K."/>
            <person name="Mozes J."/>
            <person name="Mulrain L."/>
            <person name="Munson G."/>
            <person name="Naylor J."/>
            <person name="Newes C."/>
            <person name="Nguyen C."/>
            <person name="Nguyen N."/>
            <person name="Nguyen T."/>
            <person name="Nicol R."/>
            <person name="Nielsen C."/>
            <person name="Nizzari M."/>
            <person name="Norbu C."/>
            <person name="Norbu N."/>
            <person name="O'donnell P."/>
            <person name="Okoawo O."/>
            <person name="O'leary S."/>
            <person name="Omotosho B."/>
            <person name="O'neill K."/>
            <person name="Osman S."/>
            <person name="Parker S."/>
            <person name="Perrin D."/>
            <person name="Phunkhang P."/>
            <person name="Piqani B."/>
            <person name="Purcell S."/>
            <person name="Rachupka T."/>
            <person name="Ramasamy U."/>
            <person name="Rameau R."/>
            <person name="Ray V."/>
            <person name="Raymond C."/>
            <person name="Retta R."/>
            <person name="Richardson S."/>
            <person name="Rise C."/>
            <person name="Rodriguez J."/>
            <person name="Rogers J."/>
            <person name="Rogov P."/>
            <person name="Rutman M."/>
            <person name="Schupbach R."/>
            <person name="Seaman C."/>
            <person name="Settipalli S."/>
            <person name="Sharpe T."/>
            <person name="Sheridan J."/>
            <person name="Sherpa N."/>
            <person name="Shi J."/>
            <person name="Smirnov S."/>
            <person name="Smith C."/>
            <person name="Sougnez C."/>
            <person name="Spencer B."/>
            <person name="Stalker J."/>
            <person name="Stange-thomann N."/>
            <person name="Stavropoulos S."/>
            <person name="Stetson K."/>
            <person name="Stone C."/>
            <person name="Stone S."/>
            <person name="Stubbs M."/>
            <person name="Talamas J."/>
            <person name="Tchuinga P."/>
            <person name="Tenzing P."/>
            <person name="Tesfaye S."/>
            <person name="Theodore J."/>
            <person name="Thoulutsang Y."/>
            <person name="Topham K."/>
            <person name="Towey S."/>
            <person name="Tsamla T."/>
            <person name="Tsomo N."/>
            <person name="Vallee D."/>
            <person name="Vassiliev H."/>
            <person name="Venkataraman V."/>
            <person name="Vinson J."/>
            <person name="Vo A."/>
            <person name="Wade C."/>
            <person name="Wang S."/>
            <person name="Wangchuk T."/>
            <person name="Wangdi T."/>
            <person name="Whittaker C."/>
            <person name="Wilkinson J."/>
            <person name="Wu Y."/>
            <person name="Wyman D."/>
            <person name="Yadav S."/>
            <person name="Yang S."/>
            <person name="Yang X."/>
            <person name="Yeager S."/>
            <person name="Yee E."/>
            <person name="Young G."/>
            <person name="Zainoun J."/>
            <person name="Zembeck L."/>
            <person name="Zimmer A."/>
            <person name="Zody M."/>
            <person name="Lander E."/>
        </authorList>
    </citation>
    <scope>NUCLEOTIDE SEQUENCE [LARGE SCALE GENOMIC DNA]</scope>
</reference>
<evidence type="ECO:0000313" key="1">
    <source>
        <dbReference type="Ensembl" id="ENSCSAVP00000006973.1"/>
    </source>
</evidence>
<dbReference type="AlphaFoldDB" id="H2YNR6"/>
<name>H2YNR6_CIOSA</name>
<accession>H2YNR6</accession>
<reference evidence="1" key="2">
    <citation type="submission" date="2025-08" db="UniProtKB">
        <authorList>
            <consortium name="Ensembl"/>
        </authorList>
    </citation>
    <scope>IDENTIFICATION</scope>
</reference>
<reference evidence="1" key="3">
    <citation type="submission" date="2025-09" db="UniProtKB">
        <authorList>
            <consortium name="Ensembl"/>
        </authorList>
    </citation>
    <scope>IDENTIFICATION</scope>
</reference>
<dbReference type="Proteomes" id="UP000007875">
    <property type="component" value="Unassembled WGS sequence"/>
</dbReference>
<dbReference type="InParanoid" id="H2YNR6"/>
<keyword evidence="2" id="KW-1185">Reference proteome</keyword>
<dbReference type="HOGENOM" id="CLU_2283706_0_0_1"/>
<dbReference type="Ensembl" id="ENSCSAVT00000007063.1">
    <property type="protein sequence ID" value="ENSCSAVP00000006973.1"/>
    <property type="gene ID" value="ENSCSAVG00000004170.1"/>
</dbReference>
<sequence>TVHHNQAFKVEEEYEKYEVAYEEIGDDYSLEKNKILDLYVGLTANYNAKIIKQFGDMAQKIDFNTKPTFKKMVKLSCSVGSDKGYQLLISPSPRVDNLPTFW</sequence>